<comment type="caution">
    <text evidence="4">The sequence shown here is derived from an EMBL/GenBank/DDBJ whole genome shotgun (WGS) entry which is preliminary data.</text>
</comment>
<reference evidence="4 5" key="1">
    <citation type="submission" date="2021-02" db="EMBL/GenBank/DDBJ databases">
        <title>Variation within the Batrachochytrium salamandrivorans European outbreak.</title>
        <authorList>
            <person name="Kelly M."/>
            <person name="Pasmans F."/>
            <person name="Shea T.P."/>
            <person name="Munoz J.F."/>
            <person name="Carranza S."/>
            <person name="Cuomo C.A."/>
            <person name="Martel A."/>
        </authorList>
    </citation>
    <scope>NUCLEOTIDE SEQUENCE [LARGE SCALE GENOMIC DNA]</scope>
    <source>
        <strain evidence="4 5">AMFP18/2</strain>
    </source>
</reference>
<sequence>MDLAIKLDNRLFERRQEQRQQQKPVSQYHSKSNVESRSRYQQNYQQNKVFENRRDQVHTRQSVPAAHNSLPKPDDPMDIDSAHRGPLTPAERQHRMSRGLCLVCGESGHLRINCPKSRFRAAAVIVDKEEECISSKNE</sequence>
<dbReference type="SUPFAM" id="SSF57756">
    <property type="entry name" value="Retrovirus zinc finger-like domains"/>
    <property type="match status" value="1"/>
</dbReference>
<feature type="compositionally biased region" description="Polar residues" evidence="2">
    <location>
        <begin position="39"/>
        <end position="49"/>
    </location>
</feature>
<dbReference type="InterPro" id="IPR036875">
    <property type="entry name" value="Znf_CCHC_sf"/>
</dbReference>
<protein>
    <recommendedName>
        <fullName evidence="3">CCHC-type domain-containing protein</fullName>
    </recommendedName>
</protein>
<evidence type="ECO:0000256" key="2">
    <source>
        <dbReference type="SAM" id="MobiDB-lite"/>
    </source>
</evidence>
<dbReference type="PROSITE" id="PS50158">
    <property type="entry name" value="ZF_CCHC"/>
    <property type="match status" value="1"/>
</dbReference>
<name>A0ABQ8F5R6_9FUNG</name>
<feature type="domain" description="CCHC-type" evidence="3">
    <location>
        <begin position="101"/>
        <end position="116"/>
    </location>
</feature>
<feature type="region of interest" description="Disordered" evidence="2">
    <location>
        <begin position="14"/>
        <end position="93"/>
    </location>
</feature>
<gene>
    <name evidence="4" type="ORF">BASA50_009104</name>
</gene>
<evidence type="ECO:0000259" key="3">
    <source>
        <dbReference type="PROSITE" id="PS50158"/>
    </source>
</evidence>
<accession>A0ABQ8F5R6</accession>
<keyword evidence="1" id="KW-0863">Zinc-finger</keyword>
<dbReference type="InterPro" id="IPR001878">
    <property type="entry name" value="Znf_CCHC"/>
</dbReference>
<keyword evidence="5" id="KW-1185">Reference proteome</keyword>
<keyword evidence="1" id="KW-0862">Zinc</keyword>
<dbReference type="Proteomes" id="UP001648503">
    <property type="component" value="Unassembled WGS sequence"/>
</dbReference>
<evidence type="ECO:0000313" key="4">
    <source>
        <dbReference type="EMBL" id="KAH6591103.1"/>
    </source>
</evidence>
<keyword evidence="1" id="KW-0479">Metal-binding</keyword>
<proteinExistence type="predicted"/>
<organism evidence="4 5">
    <name type="scientific">Batrachochytrium salamandrivorans</name>
    <dbReference type="NCBI Taxonomy" id="1357716"/>
    <lineage>
        <taxon>Eukaryota</taxon>
        <taxon>Fungi</taxon>
        <taxon>Fungi incertae sedis</taxon>
        <taxon>Chytridiomycota</taxon>
        <taxon>Chytridiomycota incertae sedis</taxon>
        <taxon>Chytridiomycetes</taxon>
        <taxon>Rhizophydiales</taxon>
        <taxon>Rhizophydiales incertae sedis</taxon>
        <taxon>Batrachochytrium</taxon>
    </lineage>
</organism>
<feature type="compositionally biased region" description="Basic and acidic residues" evidence="2">
    <location>
        <begin position="72"/>
        <end position="83"/>
    </location>
</feature>
<dbReference type="EMBL" id="JAFCIX010000418">
    <property type="protein sequence ID" value="KAH6591103.1"/>
    <property type="molecule type" value="Genomic_DNA"/>
</dbReference>
<evidence type="ECO:0000313" key="5">
    <source>
        <dbReference type="Proteomes" id="UP001648503"/>
    </source>
</evidence>
<evidence type="ECO:0000256" key="1">
    <source>
        <dbReference type="PROSITE-ProRule" id="PRU00047"/>
    </source>
</evidence>